<dbReference type="Proteomes" id="UP000678393">
    <property type="component" value="Unassembled WGS sequence"/>
</dbReference>
<evidence type="ECO:0000313" key="2">
    <source>
        <dbReference type="Proteomes" id="UP000678393"/>
    </source>
</evidence>
<feature type="non-terminal residue" evidence="1">
    <location>
        <position position="111"/>
    </location>
</feature>
<feature type="non-terminal residue" evidence="1">
    <location>
        <position position="1"/>
    </location>
</feature>
<accession>A0A8S3ZL91</accession>
<comment type="caution">
    <text evidence="1">The sequence shown here is derived from an EMBL/GenBank/DDBJ whole genome shotgun (WGS) entry which is preliminary data.</text>
</comment>
<dbReference type="OrthoDB" id="10554052at2759"/>
<protein>
    <submittedName>
        <fullName evidence="1">Uncharacterized protein</fullName>
    </submittedName>
</protein>
<name>A0A8S3ZL91_9EUPU</name>
<keyword evidence="2" id="KW-1185">Reference proteome</keyword>
<reference evidence="1" key="1">
    <citation type="submission" date="2021-04" db="EMBL/GenBank/DDBJ databases">
        <authorList>
            <consortium name="Molecular Ecology Group"/>
        </authorList>
    </citation>
    <scope>NUCLEOTIDE SEQUENCE</scope>
</reference>
<proteinExistence type="predicted"/>
<sequence length="111" mass="12568">NNRLSNVPSLDDMNQFVTWPGLEDALKGVRQDFESKQTTREERVVFEHGVQTEILVSITVKILRVSNTSGPSSELLELLEKLGRLSDAHEILKHRVDELEVGLVVLMTERS</sequence>
<organism evidence="1 2">
    <name type="scientific">Candidula unifasciata</name>
    <dbReference type="NCBI Taxonomy" id="100452"/>
    <lineage>
        <taxon>Eukaryota</taxon>
        <taxon>Metazoa</taxon>
        <taxon>Spiralia</taxon>
        <taxon>Lophotrochozoa</taxon>
        <taxon>Mollusca</taxon>
        <taxon>Gastropoda</taxon>
        <taxon>Heterobranchia</taxon>
        <taxon>Euthyneura</taxon>
        <taxon>Panpulmonata</taxon>
        <taxon>Eupulmonata</taxon>
        <taxon>Stylommatophora</taxon>
        <taxon>Helicina</taxon>
        <taxon>Helicoidea</taxon>
        <taxon>Geomitridae</taxon>
        <taxon>Candidula</taxon>
    </lineage>
</organism>
<gene>
    <name evidence="1" type="ORF">CUNI_LOCUS13998</name>
</gene>
<evidence type="ECO:0000313" key="1">
    <source>
        <dbReference type="EMBL" id="CAG5128440.1"/>
    </source>
</evidence>
<dbReference type="EMBL" id="CAJHNH020003068">
    <property type="protein sequence ID" value="CAG5128440.1"/>
    <property type="molecule type" value="Genomic_DNA"/>
</dbReference>
<dbReference type="AlphaFoldDB" id="A0A8S3ZL91"/>